<dbReference type="PANTHER" id="PTHR35399:SF2">
    <property type="entry name" value="DUF839 DOMAIN-CONTAINING PROTEIN"/>
    <property type="match status" value="1"/>
</dbReference>
<accession>A0A1I1RYW3</accession>
<dbReference type="OrthoDB" id="9801383at2"/>
<evidence type="ECO:0008006" key="3">
    <source>
        <dbReference type="Google" id="ProtNLM"/>
    </source>
</evidence>
<dbReference type="AlphaFoldDB" id="A0A1I1RYW3"/>
<name>A0A1I1RYW3_9FLAO</name>
<protein>
    <recommendedName>
        <fullName evidence="3">Alkaline phosphatase</fullName>
    </recommendedName>
</protein>
<gene>
    <name evidence="1" type="ORF">SAMN04487987_11222</name>
</gene>
<proteinExistence type="predicted"/>
<dbReference type="PANTHER" id="PTHR35399">
    <property type="entry name" value="SLR8030 PROTEIN"/>
    <property type="match status" value="1"/>
</dbReference>
<dbReference type="RefSeq" id="WP_092853588.1">
    <property type="nucleotide sequence ID" value="NZ_FOMI01000012.1"/>
</dbReference>
<dbReference type="Pfam" id="PF05787">
    <property type="entry name" value="PhoX"/>
    <property type="match status" value="1"/>
</dbReference>
<dbReference type="EMBL" id="FOMI01000012">
    <property type="protein sequence ID" value="SFD39465.1"/>
    <property type="molecule type" value="Genomic_DNA"/>
</dbReference>
<sequence length="562" mass="63205">MSYNRREFISFIGKVGLGTVVFPKFLVSCGSISTPSNEFIKIPNERLDVLKSVILRGIPASNKDNLILASGLSYHTIIKWGDTINDTDTFGFNNDFTCFIPFDDNNPNDGLLWVNHEYVNPLFVSNFDANKYKNPSLHKTKDQVDKEMYNVGGTIVRIKEENGLWSIVKNDHRNRRITAKTTIKLNWDTPIKGKSTVVGTLANCSGGITPWKTFITCEENYDGFFGETIYNEENIPKHIPSHAYGWEQFYNYPPEHYGWVVEVNPKDGSAQKHIALGRFAHECCTLYELEDKRVVAYTGDDKNNEHLYKFVSSKPGSLKDGTLYVANTIKGKWLPLDWASQPLLKNKFKDQTEVLIRAREAAKIIGATPLNRPEDIEIDPITGNIFVTLTNNKPKNDFHGSILKIEETNGAFDALTFKAVTYKAGGEANGFSCPDNLAFDLSGNLWMTSDMSGNVMNKKDKPYFPFKNNSLFVIPRYGKDAGKVIRVASAPRDAELTGPWFSPDGKTLFLSVQHPGEETKDIKNPTSTWPFDKDNIPKSAVVAIKGNLIEKMNKLDKIENII</sequence>
<dbReference type="Gene3D" id="2.120.10.30">
    <property type="entry name" value="TolB, C-terminal domain"/>
    <property type="match status" value="1"/>
</dbReference>
<dbReference type="Proteomes" id="UP000199439">
    <property type="component" value="Unassembled WGS sequence"/>
</dbReference>
<dbReference type="STRING" id="870482.SAMN04487987_11222"/>
<dbReference type="InterPro" id="IPR008557">
    <property type="entry name" value="PhoX"/>
</dbReference>
<organism evidence="1 2">
    <name type="scientific">Algibacter pectinivorans</name>
    <dbReference type="NCBI Taxonomy" id="870482"/>
    <lineage>
        <taxon>Bacteria</taxon>
        <taxon>Pseudomonadati</taxon>
        <taxon>Bacteroidota</taxon>
        <taxon>Flavobacteriia</taxon>
        <taxon>Flavobacteriales</taxon>
        <taxon>Flavobacteriaceae</taxon>
        <taxon>Algibacter</taxon>
    </lineage>
</organism>
<evidence type="ECO:0000313" key="2">
    <source>
        <dbReference type="Proteomes" id="UP000199439"/>
    </source>
</evidence>
<dbReference type="SUPFAM" id="SSF63829">
    <property type="entry name" value="Calcium-dependent phosphotriesterase"/>
    <property type="match status" value="1"/>
</dbReference>
<dbReference type="InterPro" id="IPR011042">
    <property type="entry name" value="6-blade_b-propeller_TolB-like"/>
</dbReference>
<evidence type="ECO:0000313" key="1">
    <source>
        <dbReference type="EMBL" id="SFD39465.1"/>
    </source>
</evidence>
<keyword evidence="2" id="KW-1185">Reference proteome</keyword>
<reference evidence="2" key="1">
    <citation type="submission" date="2016-10" db="EMBL/GenBank/DDBJ databases">
        <authorList>
            <person name="Varghese N."/>
            <person name="Submissions S."/>
        </authorList>
    </citation>
    <scope>NUCLEOTIDE SEQUENCE [LARGE SCALE GENOMIC DNA]</scope>
    <source>
        <strain evidence="2">DSM 25730</strain>
    </source>
</reference>